<dbReference type="InterPro" id="IPR002347">
    <property type="entry name" value="SDR_fam"/>
</dbReference>
<keyword evidence="3" id="KW-1185">Reference proteome</keyword>
<proteinExistence type="predicted"/>
<dbReference type="Pfam" id="PF00106">
    <property type="entry name" value="adh_short"/>
    <property type="match status" value="1"/>
</dbReference>
<sequence>MSSALESQAGFEATFLGFLYRQTTKPKRLPADTDLTGQVAIVTGSNTGLGFEACRQLLGFRLSHLIMGVRSQANGDEAAGRLSKEFPGTKISVWIVDMQSYDSVRAFADRCAALPRIDLAILNAALIKMSYTPVPSTGHELSMQVNYLSTALLAILLLPILRSKKVATSKPPVLSIVGSDMAYLAIMRTKGPILEQLDTPDGYAQLDWYGRAKMLLVFFVAKLADTVDSDVIINMPNPGTCGGTSFFREWSTLSGVMVAVLQFVFARSAEVGASTYLDATIARGPESHGCFLSDWAIKPYPSLWYTVEGAEFSERLWEETLEELNFAGASKIIDDVKRGL</sequence>
<dbReference type="PANTHER" id="PTHR43157">
    <property type="entry name" value="PHOSPHATIDYLINOSITOL-GLYCAN BIOSYNTHESIS CLASS F PROTEIN-RELATED"/>
    <property type="match status" value="1"/>
</dbReference>
<dbReference type="GeneID" id="70133299"/>
<reference evidence="2" key="1">
    <citation type="journal article" date="2021" name="Nat. Commun.">
        <title>Genetic determinants of endophytism in the Arabidopsis root mycobiome.</title>
        <authorList>
            <person name="Mesny F."/>
            <person name="Miyauchi S."/>
            <person name="Thiergart T."/>
            <person name="Pickel B."/>
            <person name="Atanasova L."/>
            <person name="Karlsson M."/>
            <person name="Huettel B."/>
            <person name="Barry K.W."/>
            <person name="Haridas S."/>
            <person name="Chen C."/>
            <person name="Bauer D."/>
            <person name="Andreopoulos W."/>
            <person name="Pangilinan J."/>
            <person name="LaButti K."/>
            <person name="Riley R."/>
            <person name="Lipzen A."/>
            <person name="Clum A."/>
            <person name="Drula E."/>
            <person name="Henrissat B."/>
            <person name="Kohler A."/>
            <person name="Grigoriev I.V."/>
            <person name="Martin F.M."/>
            <person name="Hacquard S."/>
        </authorList>
    </citation>
    <scope>NUCLEOTIDE SEQUENCE</scope>
    <source>
        <strain evidence="2">MPI-SDFR-AT-0073</strain>
    </source>
</reference>
<name>A0A9P8RE56_9PEZI</name>
<dbReference type="InterPro" id="IPR036291">
    <property type="entry name" value="NAD(P)-bd_dom_sf"/>
</dbReference>
<comment type="caution">
    <text evidence="2">The sequence shown here is derived from an EMBL/GenBank/DDBJ whole genome shotgun (WGS) entry which is preliminary data.</text>
</comment>
<dbReference type="PANTHER" id="PTHR43157:SF35">
    <property type="entry name" value="DEHYDROGENASE_REDUCTASE FAMILY PROTEIN, PUTATIVE-RELATED"/>
    <property type="match status" value="1"/>
</dbReference>
<evidence type="ECO:0008006" key="4">
    <source>
        <dbReference type="Google" id="ProtNLM"/>
    </source>
</evidence>
<dbReference type="Proteomes" id="UP000758603">
    <property type="component" value="Unassembled WGS sequence"/>
</dbReference>
<dbReference type="Gene3D" id="3.40.50.720">
    <property type="entry name" value="NAD(P)-binding Rossmann-like Domain"/>
    <property type="match status" value="1"/>
</dbReference>
<gene>
    <name evidence="2" type="ORF">BKA67DRAFT_588934</name>
</gene>
<dbReference type="RefSeq" id="XP_045950878.1">
    <property type="nucleotide sequence ID" value="XM_046104408.1"/>
</dbReference>
<evidence type="ECO:0000256" key="1">
    <source>
        <dbReference type="ARBA" id="ARBA00023002"/>
    </source>
</evidence>
<organism evidence="2 3">
    <name type="scientific">Truncatella angustata</name>
    <dbReference type="NCBI Taxonomy" id="152316"/>
    <lineage>
        <taxon>Eukaryota</taxon>
        <taxon>Fungi</taxon>
        <taxon>Dikarya</taxon>
        <taxon>Ascomycota</taxon>
        <taxon>Pezizomycotina</taxon>
        <taxon>Sordariomycetes</taxon>
        <taxon>Xylariomycetidae</taxon>
        <taxon>Amphisphaeriales</taxon>
        <taxon>Sporocadaceae</taxon>
        <taxon>Truncatella</taxon>
    </lineage>
</organism>
<keyword evidence="1" id="KW-0560">Oxidoreductase</keyword>
<evidence type="ECO:0000313" key="2">
    <source>
        <dbReference type="EMBL" id="KAH6638606.1"/>
    </source>
</evidence>
<protein>
    <recommendedName>
        <fullName evidence="4">Short-chain dehydrogenase/reductase family protein</fullName>
    </recommendedName>
</protein>
<accession>A0A9P8RE56</accession>
<dbReference type="AlphaFoldDB" id="A0A9P8RE56"/>
<dbReference type="SUPFAM" id="SSF51735">
    <property type="entry name" value="NAD(P)-binding Rossmann-fold domains"/>
    <property type="match status" value="1"/>
</dbReference>
<dbReference type="EMBL" id="JAGPXC010000015">
    <property type="protein sequence ID" value="KAH6638606.1"/>
    <property type="molecule type" value="Genomic_DNA"/>
</dbReference>
<dbReference type="OrthoDB" id="542013at2759"/>
<dbReference type="GO" id="GO:0016491">
    <property type="term" value="F:oxidoreductase activity"/>
    <property type="evidence" value="ECO:0007669"/>
    <property type="project" value="UniProtKB-KW"/>
</dbReference>
<evidence type="ECO:0000313" key="3">
    <source>
        <dbReference type="Proteomes" id="UP000758603"/>
    </source>
</evidence>